<proteinExistence type="predicted"/>
<evidence type="ECO:0000313" key="1">
    <source>
        <dbReference type="EMBL" id="GGA60671.1"/>
    </source>
</evidence>
<reference evidence="1 2" key="1">
    <citation type="journal article" date="2014" name="Int. J. Syst. Evol. Microbiol.">
        <title>Complete genome sequence of Corynebacterium casei LMG S-19264T (=DSM 44701T), isolated from a smear-ripened cheese.</title>
        <authorList>
            <consortium name="US DOE Joint Genome Institute (JGI-PGF)"/>
            <person name="Walter F."/>
            <person name="Albersmeier A."/>
            <person name="Kalinowski J."/>
            <person name="Ruckert C."/>
        </authorList>
    </citation>
    <scope>NUCLEOTIDE SEQUENCE [LARGE SCALE GENOMIC DNA]</scope>
    <source>
        <strain evidence="1 2">CGMCC 1.15896</strain>
    </source>
</reference>
<sequence>MAARKCGPWTRTNNSDFVMLASHPKGDDGAVEKQPHLSAPIEMFDKIAIHWPISGTVCGSKRGTRCAPIYSNPSHLGTFPGERVT</sequence>
<comment type="caution">
    <text evidence="1">The sequence shown here is derived from an EMBL/GenBank/DDBJ whole genome shotgun (WGS) entry which is preliminary data.</text>
</comment>
<dbReference type="EMBL" id="BMKB01000006">
    <property type="protein sequence ID" value="GGA60671.1"/>
    <property type="molecule type" value="Genomic_DNA"/>
</dbReference>
<dbReference type="Proteomes" id="UP000596977">
    <property type="component" value="Unassembled WGS sequence"/>
</dbReference>
<keyword evidence="2" id="KW-1185">Reference proteome</keyword>
<accession>A0A916RL18</accession>
<name>A0A916RL18_9HYPH</name>
<gene>
    <name evidence="1" type="ORF">GCM10011499_33670</name>
</gene>
<evidence type="ECO:0000313" key="2">
    <source>
        <dbReference type="Proteomes" id="UP000596977"/>
    </source>
</evidence>
<organism evidence="1 2">
    <name type="scientific">Pelagibacterium lentulum</name>
    <dbReference type="NCBI Taxonomy" id="2029865"/>
    <lineage>
        <taxon>Bacteria</taxon>
        <taxon>Pseudomonadati</taxon>
        <taxon>Pseudomonadota</taxon>
        <taxon>Alphaproteobacteria</taxon>
        <taxon>Hyphomicrobiales</taxon>
        <taxon>Devosiaceae</taxon>
        <taxon>Pelagibacterium</taxon>
    </lineage>
</organism>
<protein>
    <submittedName>
        <fullName evidence="1">Uncharacterized protein</fullName>
    </submittedName>
</protein>
<dbReference type="AlphaFoldDB" id="A0A916RL18"/>